<sequence>MQVTPKKYNRLELFLGLDKKLTANAAAWRSLVGGTLMSVAGCGVLTLGIAAIISVYNLTNFSNKMESELLGRPHSISRKMRLMPTEVSHELNGHDDDLEYLASIFRAAAVEDEEAYYKNDTQSIKDEKSNGNEVKRNL</sequence>
<gene>
    <name evidence="2" type="ORF">BN9_050280</name>
</gene>
<dbReference type="EMBL" id="CAIX01000065">
    <property type="protein sequence ID" value="CCI44244.1"/>
    <property type="molecule type" value="Genomic_DNA"/>
</dbReference>
<dbReference type="AlphaFoldDB" id="A0A024GC30"/>
<dbReference type="InParanoid" id="A0A024GC30"/>
<evidence type="ECO:0008006" key="4">
    <source>
        <dbReference type="Google" id="ProtNLM"/>
    </source>
</evidence>
<dbReference type="OrthoDB" id="168392at2759"/>
<evidence type="ECO:0000313" key="2">
    <source>
        <dbReference type="EMBL" id="CCI44244.1"/>
    </source>
</evidence>
<keyword evidence="1" id="KW-0472">Membrane</keyword>
<dbReference type="Proteomes" id="UP000053237">
    <property type="component" value="Unassembled WGS sequence"/>
</dbReference>
<comment type="caution">
    <text evidence="2">The sequence shown here is derived from an EMBL/GenBank/DDBJ whole genome shotgun (WGS) entry which is preliminary data.</text>
</comment>
<reference evidence="2 3" key="1">
    <citation type="submission" date="2012-05" db="EMBL/GenBank/DDBJ databases">
        <title>Recombination and specialization in a pathogen metapopulation.</title>
        <authorList>
            <person name="Gardiner A."/>
            <person name="Kemen E."/>
            <person name="Schultz-Larsen T."/>
            <person name="MacLean D."/>
            <person name="Van Oosterhout C."/>
            <person name="Jones J.D.G."/>
        </authorList>
    </citation>
    <scope>NUCLEOTIDE SEQUENCE [LARGE SCALE GENOMIC DNA]</scope>
    <source>
        <strain evidence="2 3">Ac Nc2</strain>
    </source>
</reference>
<name>A0A024GC30_9STRA</name>
<organism evidence="2 3">
    <name type="scientific">Albugo candida</name>
    <dbReference type="NCBI Taxonomy" id="65357"/>
    <lineage>
        <taxon>Eukaryota</taxon>
        <taxon>Sar</taxon>
        <taxon>Stramenopiles</taxon>
        <taxon>Oomycota</taxon>
        <taxon>Peronosporomycetes</taxon>
        <taxon>Albuginales</taxon>
        <taxon>Albuginaceae</taxon>
        <taxon>Albugo</taxon>
    </lineage>
</organism>
<keyword evidence="1" id="KW-0812">Transmembrane</keyword>
<keyword evidence="3" id="KW-1185">Reference proteome</keyword>
<evidence type="ECO:0000313" key="3">
    <source>
        <dbReference type="Proteomes" id="UP000053237"/>
    </source>
</evidence>
<accession>A0A024GC30</accession>
<proteinExistence type="predicted"/>
<feature type="transmembrane region" description="Helical" evidence="1">
    <location>
        <begin position="36"/>
        <end position="58"/>
    </location>
</feature>
<evidence type="ECO:0000256" key="1">
    <source>
        <dbReference type="SAM" id="Phobius"/>
    </source>
</evidence>
<protein>
    <recommendedName>
        <fullName evidence="4">Transmembrane protein 242</fullName>
    </recommendedName>
</protein>
<keyword evidence="1" id="KW-1133">Transmembrane helix</keyword>